<evidence type="ECO:0000313" key="2">
    <source>
        <dbReference type="Proteomes" id="UP000236413"/>
    </source>
</evidence>
<proteinExistence type="predicted"/>
<gene>
    <name evidence="1" type="ORF">C1634_022850</name>
</gene>
<dbReference type="AlphaFoldDB" id="A0A316WAI2"/>
<protein>
    <submittedName>
        <fullName evidence="1">Uncharacterized protein</fullName>
    </submittedName>
</protein>
<reference evidence="1 2" key="1">
    <citation type="submission" date="2018-04" db="EMBL/GenBank/DDBJ databases">
        <title>Chryseobacterium oncorhynchi 701B-08T from rainbow trout, and Chryseobacterium viscerum 687B-08T from diseased fish.</title>
        <authorList>
            <person name="Jeong J.-J."/>
            <person name="Lee Y.J."/>
            <person name="Pathiraja D."/>
            <person name="Park B."/>
            <person name="Choi I.-G."/>
            <person name="Kim K.D."/>
        </authorList>
    </citation>
    <scope>NUCLEOTIDE SEQUENCE [LARGE SCALE GENOMIC DNA]</scope>
    <source>
        <strain evidence="1 2">687B-08</strain>
    </source>
</reference>
<name>A0A316WAI2_9FLAO</name>
<dbReference type="Gene3D" id="1.10.150.20">
    <property type="entry name" value="5' to 3' exonuclease, C-terminal subdomain"/>
    <property type="match status" value="1"/>
</dbReference>
<accession>A0A316WAI2</accession>
<evidence type="ECO:0000313" key="1">
    <source>
        <dbReference type="EMBL" id="PWN58395.1"/>
    </source>
</evidence>
<sequence>MIMDGELQNKIIPLLIKRNRKYSISKQIIFETGLYLYDELSSLQVSEDEVDLMEELWSQHKYNQIIAKQSKIGIKRIEEIQQKVLRSVLELFNEINRIKAERRMLRGKYFLRRTKLFLIIKKNNSLKNDQIFDSQFKFSTRFRKIIKSLNIVTYQDIIEVPICDFTKYRGFQGKCLQELIDFIEFENIEDKFGGFSAFKKKYYRVKK</sequence>
<dbReference type="Proteomes" id="UP000236413">
    <property type="component" value="Unassembled WGS sequence"/>
</dbReference>
<dbReference type="SUPFAM" id="SSF47789">
    <property type="entry name" value="C-terminal domain of RNA polymerase alpha subunit"/>
    <property type="match status" value="1"/>
</dbReference>
<organism evidence="1 2">
    <name type="scientific">Chryseobacterium viscerum</name>
    <dbReference type="NCBI Taxonomy" id="1037377"/>
    <lineage>
        <taxon>Bacteria</taxon>
        <taxon>Pseudomonadati</taxon>
        <taxon>Bacteroidota</taxon>
        <taxon>Flavobacteriia</taxon>
        <taxon>Flavobacteriales</taxon>
        <taxon>Weeksellaceae</taxon>
        <taxon>Chryseobacterium group</taxon>
        <taxon>Chryseobacterium</taxon>
    </lineage>
</organism>
<dbReference type="EMBL" id="PPEG02000011">
    <property type="protein sequence ID" value="PWN58395.1"/>
    <property type="molecule type" value="Genomic_DNA"/>
</dbReference>
<comment type="caution">
    <text evidence="1">The sequence shown here is derived from an EMBL/GenBank/DDBJ whole genome shotgun (WGS) entry which is preliminary data.</text>
</comment>